<sequence>MTPSIWTIRRADFSAAVLALMCAAIFLPTGAWADKAVEPVELSDIRGMRYCEFLLIYDDRVEIYNTSASDGCPADKWDALDVDALAAENGAVKAQLNGPKFWAVDAQNISLGETKSFGGIDARYGATLPLSAVGSGEGADPYTPFTSAKDQTFFVEAGQPVYQLTDAEGQTYLLNAYGGQVTDGDPSNLVDQLQPPEGWRFDIVTLDAPLTVEGSSDTPVHMVGDDLRQYYTRYEAGGQ</sequence>
<evidence type="ECO:0000313" key="3">
    <source>
        <dbReference type="Proteomes" id="UP000436016"/>
    </source>
</evidence>
<keyword evidence="3" id="KW-1185">Reference proteome</keyword>
<keyword evidence="1" id="KW-0732">Signal</keyword>
<evidence type="ECO:0000256" key="1">
    <source>
        <dbReference type="SAM" id="SignalP"/>
    </source>
</evidence>
<protein>
    <recommendedName>
        <fullName evidence="4">Secreted protein</fullName>
    </recommendedName>
</protein>
<gene>
    <name evidence="2" type="ORF">GSH16_12315</name>
</gene>
<name>A0A6B0TTW9_9RHOB</name>
<dbReference type="Proteomes" id="UP000436016">
    <property type="component" value="Unassembled WGS sequence"/>
</dbReference>
<feature type="signal peptide" evidence="1">
    <location>
        <begin position="1"/>
        <end position="33"/>
    </location>
</feature>
<proteinExistence type="predicted"/>
<evidence type="ECO:0008006" key="4">
    <source>
        <dbReference type="Google" id="ProtNLM"/>
    </source>
</evidence>
<dbReference type="RefSeq" id="WP_160855524.1">
    <property type="nucleotide sequence ID" value="NZ_WUWG01000005.1"/>
</dbReference>
<reference evidence="2 3" key="1">
    <citation type="submission" date="2019-12" db="EMBL/GenBank/DDBJ databases">
        <title>Strain KN286 was isolated from seawater, which was collected from Caroline Seamount in the tropical western Pacific.</title>
        <authorList>
            <person name="Wang Q."/>
        </authorList>
    </citation>
    <scope>NUCLEOTIDE SEQUENCE [LARGE SCALE GENOMIC DNA]</scope>
    <source>
        <strain evidence="2 3">KN286</strain>
    </source>
</reference>
<comment type="caution">
    <text evidence="2">The sequence shown here is derived from an EMBL/GenBank/DDBJ whole genome shotgun (WGS) entry which is preliminary data.</text>
</comment>
<dbReference type="EMBL" id="WUWG01000005">
    <property type="protein sequence ID" value="MXU66229.1"/>
    <property type="molecule type" value="Genomic_DNA"/>
</dbReference>
<evidence type="ECO:0000313" key="2">
    <source>
        <dbReference type="EMBL" id="MXU66229.1"/>
    </source>
</evidence>
<dbReference type="AlphaFoldDB" id="A0A6B0TTW9"/>
<accession>A0A6B0TTW9</accession>
<organism evidence="2 3">
    <name type="scientific">Oceanomicrobium pacificus</name>
    <dbReference type="NCBI Taxonomy" id="2692916"/>
    <lineage>
        <taxon>Bacteria</taxon>
        <taxon>Pseudomonadati</taxon>
        <taxon>Pseudomonadota</taxon>
        <taxon>Alphaproteobacteria</taxon>
        <taxon>Rhodobacterales</taxon>
        <taxon>Paracoccaceae</taxon>
        <taxon>Oceanomicrobium</taxon>
    </lineage>
</organism>
<feature type="chain" id="PRO_5025441525" description="Secreted protein" evidence="1">
    <location>
        <begin position="34"/>
        <end position="239"/>
    </location>
</feature>